<dbReference type="AlphaFoldDB" id="V7CKI4"/>
<dbReference type="OrthoDB" id="1426028at2759"/>
<feature type="region of interest" description="Disordered" evidence="5">
    <location>
        <begin position="227"/>
        <end position="246"/>
    </location>
</feature>
<gene>
    <name evidence="7" type="ORF">PHAVU_002G099900g</name>
</gene>
<evidence type="ECO:0000256" key="1">
    <source>
        <dbReference type="ARBA" id="ARBA00022723"/>
    </source>
</evidence>
<organism evidence="7 8">
    <name type="scientific">Phaseolus vulgaris</name>
    <name type="common">Kidney bean</name>
    <name type="synonym">French bean</name>
    <dbReference type="NCBI Taxonomy" id="3885"/>
    <lineage>
        <taxon>Eukaryota</taxon>
        <taxon>Viridiplantae</taxon>
        <taxon>Streptophyta</taxon>
        <taxon>Embryophyta</taxon>
        <taxon>Tracheophyta</taxon>
        <taxon>Spermatophyta</taxon>
        <taxon>Magnoliopsida</taxon>
        <taxon>eudicotyledons</taxon>
        <taxon>Gunneridae</taxon>
        <taxon>Pentapetalae</taxon>
        <taxon>rosids</taxon>
        <taxon>fabids</taxon>
        <taxon>Fabales</taxon>
        <taxon>Fabaceae</taxon>
        <taxon>Papilionoideae</taxon>
        <taxon>50 kb inversion clade</taxon>
        <taxon>NPAAA clade</taxon>
        <taxon>indigoferoid/millettioid clade</taxon>
        <taxon>Phaseoleae</taxon>
        <taxon>Phaseolus</taxon>
    </lineage>
</organism>
<evidence type="ECO:0000259" key="6">
    <source>
        <dbReference type="PROSITE" id="PS50966"/>
    </source>
</evidence>
<feature type="compositionally biased region" description="Basic and acidic residues" evidence="5">
    <location>
        <begin position="236"/>
        <end position="246"/>
    </location>
</feature>
<dbReference type="InterPro" id="IPR007527">
    <property type="entry name" value="Znf_SWIM"/>
</dbReference>
<protein>
    <recommendedName>
        <fullName evidence="6">SWIM-type domain-containing protein</fullName>
    </recommendedName>
</protein>
<evidence type="ECO:0000256" key="3">
    <source>
        <dbReference type="ARBA" id="ARBA00022833"/>
    </source>
</evidence>
<evidence type="ECO:0000313" key="8">
    <source>
        <dbReference type="Proteomes" id="UP000000226"/>
    </source>
</evidence>
<evidence type="ECO:0000256" key="5">
    <source>
        <dbReference type="SAM" id="MobiDB-lite"/>
    </source>
</evidence>
<proteinExistence type="predicted"/>
<dbReference type="Gramene" id="ESW29800">
    <property type="protein sequence ID" value="ESW29800"/>
    <property type="gene ID" value="PHAVU_002G099900g"/>
</dbReference>
<dbReference type="GO" id="GO:0008270">
    <property type="term" value="F:zinc ion binding"/>
    <property type="evidence" value="ECO:0007669"/>
    <property type="project" value="UniProtKB-KW"/>
</dbReference>
<dbReference type="Proteomes" id="UP000000226">
    <property type="component" value="Chromosome 2"/>
</dbReference>
<evidence type="ECO:0000256" key="4">
    <source>
        <dbReference type="PROSITE-ProRule" id="PRU00325"/>
    </source>
</evidence>
<keyword evidence="1" id="KW-0479">Metal-binding</keyword>
<dbReference type="EMBL" id="CM002289">
    <property type="protein sequence ID" value="ESW29800.1"/>
    <property type="molecule type" value="Genomic_DNA"/>
</dbReference>
<evidence type="ECO:0000256" key="2">
    <source>
        <dbReference type="ARBA" id="ARBA00022771"/>
    </source>
</evidence>
<dbReference type="PROSITE" id="PS50966">
    <property type="entry name" value="ZF_SWIM"/>
    <property type="match status" value="1"/>
</dbReference>
<sequence>MKQPTLQAKLSAMRAEFPQAVSWIDQIPLEKWTQAYDGGKRYGHMTTNLAESINSVLKGSRSLPICALVKTIFERTNAWFVERATKIQCMLRAEHQFPDDIVALLRKNEAQSAMCHVQRYDRENPVFDVQDMLTIEHRRYPITYTVKLNEWWCDCGEFQALHLPCSHVIVVCSFFHLRVTTFVAPVYSLHNILKAYEVQFNPVRNQDYWSTYTGPNFLPDSIMRRHQPGRPSTQRIRNEMDDSIPK</sequence>
<dbReference type="STRING" id="3885.V7CKI4"/>
<accession>V7CKI4</accession>
<dbReference type="SMART" id="SM00575">
    <property type="entry name" value="ZnF_PMZ"/>
    <property type="match status" value="1"/>
</dbReference>
<reference evidence="8" key="1">
    <citation type="journal article" date="2014" name="Nat. Genet.">
        <title>A reference genome for common bean and genome-wide analysis of dual domestications.</title>
        <authorList>
            <person name="Schmutz J."/>
            <person name="McClean P.E."/>
            <person name="Mamidi S."/>
            <person name="Wu G.A."/>
            <person name="Cannon S.B."/>
            <person name="Grimwood J."/>
            <person name="Jenkins J."/>
            <person name="Shu S."/>
            <person name="Song Q."/>
            <person name="Chavarro C."/>
            <person name="Torres-Torres M."/>
            <person name="Geffroy V."/>
            <person name="Moghaddam S.M."/>
            <person name="Gao D."/>
            <person name="Abernathy B."/>
            <person name="Barry K."/>
            <person name="Blair M."/>
            <person name="Brick M.A."/>
            <person name="Chovatia M."/>
            <person name="Gepts P."/>
            <person name="Goodstein D.M."/>
            <person name="Gonzales M."/>
            <person name="Hellsten U."/>
            <person name="Hyten D.L."/>
            <person name="Jia G."/>
            <person name="Kelly J.D."/>
            <person name="Kudrna D."/>
            <person name="Lee R."/>
            <person name="Richard M.M."/>
            <person name="Miklas P.N."/>
            <person name="Osorno J.M."/>
            <person name="Rodrigues J."/>
            <person name="Thareau V."/>
            <person name="Urrea C.A."/>
            <person name="Wang M."/>
            <person name="Yu Y."/>
            <person name="Zhang M."/>
            <person name="Wing R.A."/>
            <person name="Cregan P.B."/>
            <person name="Rokhsar D.S."/>
            <person name="Jackson S.A."/>
        </authorList>
    </citation>
    <scope>NUCLEOTIDE SEQUENCE [LARGE SCALE GENOMIC DNA]</scope>
    <source>
        <strain evidence="8">cv. G19833</strain>
    </source>
</reference>
<dbReference type="InterPro" id="IPR006564">
    <property type="entry name" value="Znf_PMZ"/>
</dbReference>
<name>V7CKI4_PHAVU</name>
<evidence type="ECO:0000313" key="7">
    <source>
        <dbReference type="EMBL" id="ESW29800.1"/>
    </source>
</evidence>
<dbReference type="OMA" id="FRMRGRT"/>
<dbReference type="Pfam" id="PF04434">
    <property type="entry name" value="SWIM"/>
    <property type="match status" value="1"/>
</dbReference>
<keyword evidence="2 4" id="KW-0863">Zinc-finger</keyword>
<keyword evidence="8" id="KW-1185">Reference proteome</keyword>
<feature type="domain" description="SWIM-type" evidence="6">
    <location>
        <begin position="144"/>
        <end position="176"/>
    </location>
</feature>
<keyword evidence="3" id="KW-0862">Zinc</keyword>